<dbReference type="AlphaFoldDB" id="E7RWI8"/>
<reference evidence="3 4" key="1">
    <citation type="submission" date="2010-12" db="EMBL/GenBank/DDBJ databases">
        <authorList>
            <person name="Muzny D."/>
            <person name="Qin X."/>
            <person name="Deng J."/>
            <person name="Jiang H."/>
            <person name="Liu Y."/>
            <person name="Qu J."/>
            <person name="Song X.-Z."/>
            <person name="Zhang L."/>
            <person name="Thornton R."/>
            <person name="Coyle M."/>
            <person name="Francisco L."/>
            <person name="Jackson L."/>
            <person name="Javaid M."/>
            <person name="Korchina V."/>
            <person name="Kovar C."/>
            <person name="Mata R."/>
            <person name="Mathew T."/>
            <person name="Ngo R."/>
            <person name="Nguyen L."/>
            <person name="Nguyen N."/>
            <person name="Okwuonu G."/>
            <person name="Ongeri F."/>
            <person name="Pham C."/>
            <person name="Simmons D."/>
            <person name="Wilczek-Boney K."/>
            <person name="Hale W."/>
            <person name="Jakkamsetti A."/>
            <person name="Pham P."/>
            <person name="Ruth R."/>
            <person name="San Lucas F."/>
            <person name="Warren J."/>
            <person name="Zhang J."/>
            <person name="Zhao Z."/>
            <person name="Zhou C."/>
            <person name="Zhu D."/>
            <person name="Lee S."/>
            <person name="Bess C."/>
            <person name="Blankenburg K."/>
            <person name="Forbes L."/>
            <person name="Fu Q."/>
            <person name="Gubbala S."/>
            <person name="Hirani K."/>
            <person name="Jayaseelan J.C."/>
            <person name="Lara F."/>
            <person name="Munidasa M."/>
            <person name="Palculict T."/>
            <person name="Patil S."/>
            <person name="Pu L.-L."/>
            <person name="Saada N."/>
            <person name="Tang L."/>
            <person name="Weissenberger G."/>
            <person name="Zhu Y."/>
            <person name="Hemphill L."/>
            <person name="Shang Y."/>
            <person name="Youmans B."/>
            <person name="Ayvaz T."/>
            <person name="Ross M."/>
            <person name="Santibanez J."/>
            <person name="Aqrawi P."/>
            <person name="Gross S."/>
            <person name="Joshi V."/>
            <person name="Fowler G."/>
            <person name="Nazareth L."/>
            <person name="Reid J."/>
            <person name="Worley K."/>
            <person name="Petrosino J."/>
            <person name="Highlander S."/>
            <person name="Gibbs R."/>
        </authorList>
    </citation>
    <scope>NUCLEOTIDE SEQUENCE [LARGE SCALE GENOMIC DNA]</scope>
    <source>
        <strain evidence="3 4">ATCC 51599</strain>
    </source>
</reference>
<accession>E7RWI8</accession>
<sequence>MKTPLACNRSPLYAALLAAFSLGLSATSLTSPHSASAAEPKAAKMVEMKSADTGTSQLFFDEAGRPIREIDATGSRLEIQYDKQGRMIEKRLSDKQGFSETTTYHYKENQLVKVESPSMTERMEYDAHGRLIARTAAIHPVDSGKNQIFVTRFQYDPSNNSRDARPSGIMLPNGAAMSIDRQSNGSINVRSANFRLGERHNGFLYSNRQSGNDGPQRFATLANGLFDVLAFERNGQPIGGGAAIFSDSPYYDSHLTEYRLQHHDNGRWQAIGTRYHGQIFDYDAQGRLIRTKWQSTDSKEKLDKLRISPTAVGDSQWQYRYDDRGNRIASSWTHQPTLNGKSADRKQEASFLPGTHRYKNVPYDAAGRPLEWNGWKLRWHPGGQILSMTHKDGRSIQYSYNHRGERVARREGKQWTFYDYQDGLLQAEIGAQRPLMRTWWHYQGMPLLMIETLKEPASAPGKKDAGHPQTDSKATPANVATAHPCTAAQHVKSSGSQDPWNCPTLQHDAYGMRWILLDPRGLPYGVASPRTTLSWSQLFGPFGEELPDTPYPTTLKWQPEPLSDAERRQADPVVRFPGHWADPTTGLHFTKRGEYDPDTGRYLVPQPDAPKGSNPYLFMNGNPMQAALKPFAPY</sequence>
<dbReference type="NCBIfam" id="TIGR03696">
    <property type="entry name" value="Rhs_assc_core"/>
    <property type="match status" value="1"/>
</dbReference>
<dbReference type="NCBIfam" id="TIGR01643">
    <property type="entry name" value="YD_repeat_2x"/>
    <property type="match status" value="2"/>
</dbReference>
<dbReference type="EMBL" id="AEQP01000004">
    <property type="protein sequence ID" value="EFV95092.1"/>
    <property type="molecule type" value="Genomic_DNA"/>
</dbReference>
<comment type="caution">
    <text evidence="3">The sequence shown here is derived from an EMBL/GenBank/DDBJ whole genome shotgun (WGS) entry which is preliminary data.</text>
</comment>
<feature type="chain" id="PRO_5003224086" evidence="2">
    <location>
        <begin position="38"/>
        <end position="634"/>
    </location>
</feature>
<dbReference type="eggNOG" id="COG3209">
    <property type="taxonomic scope" value="Bacteria"/>
</dbReference>
<organism evidence="3 4">
    <name type="scientific">Lautropia mirabilis ATCC 51599</name>
    <dbReference type="NCBI Taxonomy" id="887898"/>
    <lineage>
        <taxon>Bacteria</taxon>
        <taxon>Pseudomonadati</taxon>
        <taxon>Pseudomonadota</taxon>
        <taxon>Betaproteobacteria</taxon>
        <taxon>Burkholderiales</taxon>
        <taxon>Burkholderiaceae</taxon>
        <taxon>Lautropia</taxon>
    </lineage>
</organism>
<evidence type="ECO:0000256" key="2">
    <source>
        <dbReference type="SAM" id="SignalP"/>
    </source>
</evidence>
<feature type="signal peptide" evidence="2">
    <location>
        <begin position="1"/>
        <end position="37"/>
    </location>
</feature>
<dbReference type="InterPro" id="IPR022385">
    <property type="entry name" value="Rhs_assc_core"/>
</dbReference>
<dbReference type="InterPro" id="IPR050708">
    <property type="entry name" value="T6SS_VgrG/RHS"/>
</dbReference>
<protein>
    <submittedName>
        <fullName evidence="3">RHS repeat-associated core domain protein</fullName>
    </submittedName>
</protein>
<feature type="region of interest" description="Disordered" evidence="1">
    <location>
        <begin position="456"/>
        <end position="500"/>
    </location>
</feature>
<dbReference type="Gene3D" id="2.180.10.10">
    <property type="entry name" value="RHS repeat-associated core"/>
    <property type="match status" value="1"/>
</dbReference>
<evidence type="ECO:0000256" key="1">
    <source>
        <dbReference type="SAM" id="MobiDB-lite"/>
    </source>
</evidence>
<dbReference type="Proteomes" id="UP000011021">
    <property type="component" value="Unassembled WGS sequence"/>
</dbReference>
<evidence type="ECO:0000313" key="3">
    <source>
        <dbReference type="EMBL" id="EFV95092.1"/>
    </source>
</evidence>
<dbReference type="HOGENOM" id="CLU_431360_0_0_4"/>
<keyword evidence="2" id="KW-0732">Signal</keyword>
<dbReference type="PANTHER" id="PTHR32305">
    <property type="match status" value="1"/>
</dbReference>
<proteinExistence type="predicted"/>
<evidence type="ECO:0000313" key="4">
    <source>
        <dbReference type="Proteomes" id="UP000011021"/>
    </source>
</evidence>
<dbReference type="InterPro" id="IPR006530">
    <property type="entry name" value="YD"/>
</dbReference>
<keyword evidence="4" id="KW-1185">Reference proteome</keyword>
<name>E7RWI8_9BURK</name>
<dbReference type="STRING" id="887898.HMPREF0551_1050"/>
<dbReference type="PANTHER" id="PTHR32305:SF15">
    <property type="entry name" value="PROTEIN RHSA-RELATED"/>
    <property type="match status" value="1"/>
</dbReference>
<dbReference type="RefSeq" id="WP_005673266.1">
    <property type="nucleotide sequence ID" value="NZ_CP146288.1"/>
</dbReference>
<gene>
    <name evidence="3" type="ORF">HMPREF0551_1050</name>
</gene>